<dbReference type="InterPro" id="IPR020904">
    <property type="entry name" value="Sc_DH/Rdtase_CS"/>
</dbReference>
<dbReference type="NCBIfam" id="NF005095">
    <property type="entry name" value="PRK06523.1"/>
    <property type="match status" value="1"/>
</dbReference>
<gene>
    <name evidence="3" type="ORF">SD10_11855</name>
</gene>
<dbReference type="FunFam" id="3.40.50.720:FF:000084">
    <property type="entry name" value="Short-chain dehydrogenase reductase"/>
    <property type="match status" value="1"/>
</dbReference>
<dbReference type="KEGG" id="srd:SD10_11855"/>
<comment type="similarity">
    <text evidence="1">Belongs to the short-chain dehydrogenases/reductases (SDR) family.</text>
</comment>
<sequence>MESNQYQDQDLAGKTALVTGGTKGIGKAIADKLRQAGAQVLITARHHPGETNLANHFIEADITQPQQVDKLAQTINETFGGLDMLINNVGGVTAPGGGFSSLTDQHWESELQFNLLTAIRLDRALLPNMIQKKSGVIIHVSSVAGVKPVWYHNLAYAVSKAGLNAYSKALSNELAPKGVRVLTVSPGATNTPLMQQLIQNFAATSGLSAEEAFQRMATQAGGIPMGRMAEPEEVASLVHYLVSPAASYLTGANYLIDGGTVPVV</sequence>
<dbReference type="InterPro" id="IPR002347">
    <property type="entry name" value="SDR_fam"/>
</dbReference>
<dbReference type="OrthoDB" id="9804774at2"/>
<dbReference type="PATRIC" id="fig|1379870.5.peg.2578"/>
<dbReference type="Pfam" id="PF13561">
    <property type="entry name" value="adh_short_C2"/>
    <property type="match status" value="1"/>
</dbReference>
<reference evidence="3 4" key="1">
    <citation type="journal article" date="2014" name="Curr. Microbiol.">
        <title>Spirosoma radiotolerans sp. nov., a gamma-radiation-resistant bacterium isolated from gamma ray-irradiated soil.</title>
        <authorList>
            <person name="Lee J.J."/>
            <person name="Srinivasan S."/>
            <person name="Lim S."/>
            <person name="Joe M."/>
            <person name="Im S."/>
            <person name="Bae S.I."/>
            <person name="Park K.R."/>
            <person name="Han J.H."/>
            <person name="Park S.H."/>
            <person name="Joo B.M."/>
            <person name="Park S.J."/>
            <person name="Kim M.K."/>
        </authorList>
    </citation>
    <scope>NUCLEOTIDE SEQUENCE [LARGE SCALE GENOMIC DNA]</scope>
    <source>
        <strain evidence="3 4">DG5A</strain>
    </source>
</reference>
<proteinExistence type="inferred from homology"/>
<dbReference type="STRING" id="1379870.SD10_11855"/>
<dbReference type="PRINTS" id="PR00081">
    <property type="entry name" value="GDHRDH"/>
</dbReference>
<protein>
    <submittedName>
        <fullName evidence="3">Short-chain dehydrogenase</fullName>
    </submittedName>
</protein>
<dbReference type="InterPro" id="IPR036291">
    <property type="entry name" value="NAD(P)-bd_dom_sf"/>
</dbReference>
<dbReference type="SUPFAM" id="SSF51735">
    <property type="entry name" value="NAD(P)-binding Rossmann-fold domains"/>
    <property type="match status" value="1"/>
</dbReference>
<dbReference type="GO" id="GO:0016616">
    <property type="term" value="F:oxidoreductase activity, acting on the CH-OH group of donors, NAD or NADP as acceptor"/>
    <property type="evidence" value="ECO:0007669"/>
    <property type="project" value="TreeGrafter"/>
</dbReference>
<keyword evidence="2" id="KW-0560">Oxidoreductase</keyword>
<dbReference type="PRINTS" id="PR00080">
    <property type="entry name" value="SDRFAMILY"/>
</dbReference>
<evidence type="ECO:0000256" key="2">
    <source>
        <dbReference type="ARBA" id="ARBA00023002"/>
    </source>
</evidence>
<keyword evidence="4" id="KW-1185">Reference proteome</keyword>
<dbReference type="PANTHER" id="PTHR42760:SF133">
    <property type="entry name" value="3-OXOACYL-[ACYL-CARRIER-PROTEIN] REDUCTASE"/>
    <property type="match status" value="1"/>
</dbReference>
<dbReference type="Gene3D" id="3.40.50.720">
    <property type="entry name" value="NAD(P)-binding Rossmann-like Domain"/>
    <property type="match status" value="1"/>
</dbReference>
<dbReference type="PROSITE" id="PS00061">
    <property type="entry name" value="ADH_SHORT"/>
    <property type="match status" value="1"/>
</dbReference>
<name>A0A0E4A1M2_9BACT</name>
<dbReference type="HOGENOM" id="CLU_010194_1_2_10"/>
<accession>A0A0E4A1M2</accession>
<dbReference type="Proteomes" id="UP000033054">
    <property type="component" value="Chromosome"/>
</dbReference>
<evidence type="ECO:0000256" key="1">
    <source>
        <dbReference type="ARBA" id="ARBA00006484"/>
    </source>
</evidence>
<dbReference type="AlphaFoldDB" id="A0A0E4A1M2"/>
<dbReference type="PANTHER" id="PTHR42760">
    <property type="entry name" value="SHORT-CHAIN DEHYDROGENASES/REDUCTASES FAMILY MEMBER"/>
    <property type="match status" value="1"/>
</dbReference>
<evidence type="ECO:0000313" key="4">
    <source>
        <dbReference type="Proteomes" id="UP000033054"/>
    </source>
</evidence>
<evidence type="ECO:0000313" key="3">
    <source>
        <dbReference type="EMBL" id="AKD58477.1"/>
    </source>
</evidence>
<dbReference type="EMBL" id="CP010429">
    <property type="protein sequence ID" value="AKD58477.1"/>
    <property type="molecule type" value="Genomic_DNA"/>
</dbReference>
<organism evidence="3 4">
    <name type="scientific">Spirosoma radiotolerans</name>
    <dbReference type="NCBI Taxonomy" id="1379870"/>
    <lineage>
        <taxon>Bacteria</taxon>
        <taxon>Pseudomonadati</taxon>
        <taxon>Bacteroidota</taxon>
        <taxon>Cytophagia</taxon>
        <taxon>Cytophagales</taxon>
        <taxon>Cytophagaceae</taxon>
        <taxon>Spirosoma</taxon>
    </lineage>
</organism>